<organism evidence="2 3">
    <name type="scientific">Candidatus Harrisonbacteria bacterium CG10_big_fil_rev_8_21_14_0_10_38_8</name>
    <dbReference type="NCBI Taxonomy" id="1974582"/>
    <lineage>
        <taxon>Bacteria</taxon>
        <taxon>Candidatus Harrisoniibacteriota</taxon>
    </lineage>
</organism>
<evidence type="ECO:0000313" key="2">
    <source>
        <dbReference type="EMBL" id="PIT93160.1"/>
    </source>
</evidence>
<dbReference type="InterPro" id="IPR000086">
    <property type="entry name" value="NUDIX_hydrolase_dom"/>
</dbReference>
<reference evidence="3" key="1">
    <citation type="submission" date="2017-09" db="EMBL/GenBank/DDBJ databases">
        <title>Depth-based differentiation of microbial function through sediment-hosted aquifers and enrichment of novel symbionts in the deep terrestrial subsurface.</title>
        <authorList>
            <person name="Probst A.J."/>
            <person name="Ladd B."/>
            <person name="Jarett J.K."/>
            <person name="Geller-Mcgrath D.E."/>
            <person name="Sieber C.M.K."/>
            <person name="Emerson J.B."/>
            <person name="Anantharaman K."/>
            <person name="Thomas B.C."/>
            <person name="Malmstrom R."/>
            <person name="Stieglmeier M."/>
            <person name="Klingl A."/>
            <person name="Woyke T."/>
            <person name="Ryan C.M."/>
            <person name="Banfield J.F."/>
        </authorList>
    </citation>
    <scope>NUCLEOTIDE SEQUENCE [LARGE SCALE GENOMIC DNA]</scope>
</reference>
<dbReference type="Proteomes" id="UP000229112">
    <property type="component" value="Unassembled WGS sequence"/>
</dbReference>
<proteinExistence type="predicted"/>
<comment type="caution">
    <text evidence="2">The sequence shown here is derived from an EMBL/GenBank/DDBJ whole genome shotgun (WGS) entry which is preliminary data.</text>
</comment>
<dbReference type="EMBL" id="PFAY01000011">
    <property type="protein sequence ID" value="PIT93160.1"/>
    <property type="molecule type" value="Genomic_DNA"/>
</dbReference>
<protein>
    <recommendedName>
        <fullName evidence="1">Nudix hydrolase domain-containing protein</fullName>
    </recommendedName>
</protein>
<accession>A0A2M6WK38</accession>
<dbReference type="InterPro" id="IPR015797">
    <property type="entry name" value="NUDIX_hydrolase-like_dom_sf"/>
</dbReference>
<gene>
    <name evidence="2" type="ORF">COU06_01610</name>
</gene>
<evidence type="ECO:0000259" key="1">
    <source>
        <dbReference type="PROSITE" id="PS51462"/>
    </source>
</evidence>
<dbReference type="PROSITE" id="PS51462">
    <property type="entry name" value="NUDIX"/>
    <property type="match status" value="1"/>
</dbReference>
<name>A0A2M6WK38_9BACT</name>
<dbReference type="SUPFAM" id="SSF55811">
    <property type="entry name" value="Nudix"/>
    <property type="match status" value="1"/>
</dbReference>
<evidence type="ECO:0000313" key="3">
    <source>
        <dbReference type="Proteomes" id="UP000229112"/>
    </source>
</evidence>
<dbReference type="Pfam" id="PF00293">
    <property type="entry name" value="NUDIX"/>
    <property type="match status" value="1"/>
</dbReference>
<dbReference type="AlphaFoldDB" id="A0A2M6WK38"/>
<dbReference type="Gene3D" id="3.90.79.10">
    <property type="entry name" value="Nucleoside Triphosphate Pyrophosphohydrolase"/>
    <property type="match status" value="1"/>
</dbReference>
<feature type="domain" description="Nudix hydrolase" evidence="1">
    <location>
        <begin position="2"/>
        <end position="123"/>
    </location>
</feature>
<sequence>MEKLLSVAGVILNSSGDILLHQREEGVWEVFATYVQPGERLVEALDRRVKEYSGLTGVNFEFTGRYYDDPNRHPGRHCIPFLFKGVCDTTEIDSSSRWFKKEEVRELELALDNKQMLVDIQAI</sequence>
<dbReference type="CDD" id="cd02883">
    <property type="entry name" value="NUDIX_Hydrolase"/>
    <property type="match status" value="1"/>
</dbReference>